<dbReference type="InterPro" id="IPR036953">
    <property type="entry name" value="GreA/GreB_C_sf"/>
</dbReference>
<name>A0A7V3RDD5_9BACT</name>
<evidence type="ECO:0000256" key="5">
    <source>
        <dbReference type="ARBA" id="ARBA00016902"/>
    </source>
</evidence>
<comment type="caution">
    <text evidence="14">The sequence shown here is derived from an EMBL/GenBank/DDBJ whole genome shotgun (WGS) entry which is preliminary data.</text>
</comment>
<evidence type="ECO:0000256" key="4">
    <source>
        <dbReference type="ARBA" id="ARBA00013194"/>
    </source>
</evidence>
<dbReference type="SUPFAM" id="SSF109998">
    <property type="entry name" value="Triger factor/SurA peptide-binding domain-like"/>
    <property type="match status" value="1"/>
</dbReference>
<dbReference type="Pfam" id="PF05698">
    <property type="entry name" value="Trigger_C"/>
    <property type="match status" value="1"/>
</dbReference>
<dbReference type="InterPro" id="IPR008881">
    <property type="entry name" value="Trigger_fac_ribosome-bd_bac"/>
</dbReference>
<feature type="domain" description="Trigger factor C-terminal" evidence="13">
    <location>
        <begin position="254"/>
        <end position="411"/>
    </location>
</feature>
<evidence type="ECO:0000256" key="3">
    <source>
        <dbReference type="ARBA" id="ARBA00005464"/>
    </source>
</evidence>
<evidence type="ECO:0000313" key="14">
    <source>
        <dbReference type="EMBL" id="HGE74497.1"/>
    </source>
</evidence>
<dbReference type="EMBL" id="DTPE01000001">
    <property type="protein sequence ID" value="HGE74497.1"/>
    <property type="molecule type" value="Genomic_DNA"/>
</dbReference>
<dbReference type="GO" id="GO:0003755">
    <property type="term" value="F:peptidyl-prolyl cis-trans isomerase activity"/>
    <property type="evidence" value="ECO:0007669"/>
    <property type="project" value="UniProtKB-KW"/>
</dbReference>
<proteinExistence type="inferred from homology"/>
<accession>A0A7V3RDD5</accession>
<keyword evidence="7" id="KW-0697">Rotamase</keyword>
<dbReference type="EC" id="5.2.1.8" evidence="4"/>
<dbReference type="GO" id="GO:0015031">
    <property type="term" value="P:protein transport"/>
    <property type="evidence" value="ECO:0007669"/>
    <property type="project" value="InterPro"/>
</dbReference>
<dbReference type="InterPro" id="IPR036611">
    <property type="entry name" value="Trigger_fac_ribosome-bd_sf"/>
</dbReference>
<dbReference type="GO" id="GO:0032784">
    <property type="term" value="P:regulation of DNA-templated transcription elongation"/>
    <property type="evidence" value="ECO:0007669"/>
    <property type="project" value="InterPro"/>
</dbReference>
<dbReference type="Gene3D" id="3.10.50.30">
    <property type="entry name" value="Transcription elongation factor, GreA/GreB, C-terminal domain"/>
    <property type="match status" value="1"/>
</dbReference>
<dbReference type="InterPro" id="IPR037041">
    <property type="entry name" value="Trigger_fac_C_sf"/>
</dbReference>
<sequence>MFEITGQNKNIKTVRISLPHEQIERARDGVYEKISRDIKIKGFRPGMVPRSVLNTIIGIEKINEMIKEEIADIAYESLIKDKAFDEMNSILPPELKSVELAGDAEVVMNIHTLPKCEIESLDGVEVKVPNFVSDEELEKSINEDIERLRNEHAVLVPKAEDQGIELEDEVDIEYTTNNSGEKQNIELVVKDPSEGNVFAELIGKKVGDEFDFTDKAENTGNSNTLHIKVNKVYLRKLPEVNDDFAKSVDEQVESMEALRSKMKEEIIESFDKAIESLKKDMIMMELLKRIKLDLADSSLDFFVNTLIEMKKEKKEYEKELKDEFKGDEKKYLESIKSESLNYLKMKSALEELAKEKGIEISEAEIFDSAKQRYEGAKISDERIKVLIDKNQGIKDEIKEDLLQSKVAEELLKNAKITFEDLKSDDSKALEESEETK</sequence>
<organism evidence="14">
    <name type="scientific">Mesoaciditoga lauensis</name>
    <dbReference type="NCBI Taxonomy" id="1495039"/>
    <lineage>
        <taxon>Bacteria</taxon>
        <taxon>Thermotogati</taxon>
        <taxon>Thermotogota</taxon>
        <taxon>Thermotogae</taxon>
        <taxon>Mesoaciditogales</taxon>
        <taxon>Mesoaciditogaceae</taxon>
        <taxon>Mesoaciditoga</taxon>
    </lineage>
</organism>
<keyword evidence="8" id="KW-0143">Chaperone</keyword>
<reference evidence="14" key="1">
    <citation type="journal article" date="2020" name="mSystems">
        <title>Genome- and Community-Level Interaction Insights into Carbon Utilization and Element Cycling Functions of Hydrothermarchaeota in Hydrothermal Sediment.</title>
        <authorList>
            <person name="Zhou Z."/>
            <person name="Liu Y."/>
            <person name="Xu W."/>
            <person name="Pan J."/>
            <person name="Luo Z.H."/>
            <person name="Li M."/>
        </authorList>
    </citation>
    <scope>NUCLEOTIDE SEQUENCE [LARGE SCALE GENOMIC DNA]</scope>
    <source>
        <strain evidence="14">SpSt-966</strain>
    </source>
</reference>
<keyword evidence="6" id="KW-0963">Cytoplasm</keyword>
<comment type="subcellular location">
    <subcellularLocation>
        <location evidence="2">Cytoplasm</location>
    </subcellularLocation>
</comment>
<protein>
    <recommendedName>
        <fullName evidence="5">Trigger factor</fullName>
        <ecNumber evidence="4">5.2.1.8</ecNumber>
    </recommendedName>
    <alternativeName>
        <fullName evidence="10">PPIase</fullName>
    </alternativeName>
</protein>
<dbReference type="InterPro" id="IPR008880">
    <property type="entry name" value="Trigger_fac_C"/>
</dbReference>
<evidence type="ECO:0000256" key="8">
    <source>
        <dbReference type="ARBA" id="ARBA00023186"/>
    </source>
</evidence>
<evidence type="ECO:0000256" key="6">
    <source>
        <dbReference type="ARBA" id="ARBA00022490"/>
    </source>
</evidence>
<evidence type="ECO:0000256" key="10">
    <source>
        <dbReference type="ARBA" id="ARBA00029986"/>
    </source>
</evidence>
<dbReference type="Gene3D" id="1.10.3120.10">
    <property type="entry name" value="Trigger factor, C-terminal domain"/>
    <property type="match status" value="1"/>
</dbReference>
<evidence type="ECO:0000259" key="12">
    <source>
        <dbReference type="Pfam" id="PF05697"/>
    </source>
</evidence>
<dbReference type="Pfam" id="PF05697">
    <property type="entry name" value="Trigger_N"/>
    <property type="match status" value="1"/>
</dbReference>
<dbReference type="Gene3D" id="3.30.70.1050">
    <property type="entry name" value="Trigger factor ribosome-binding domain"/>
    <property type="match status" value="1"/>
</dbReference>
<evidence type="ECO:0000256" key="1">
    <source>
        <dbReference type="ARBA" id="ARBA00000971"/>
    </source>
</evidence>
<evidence type="ECO:0000256" key="9">
    <source>
        <dbReference type="ARBA" id="ARBA00023235"/>
    </source>
</evidence>
<feature type="domain" description="Trigger factor ribosome-binding bacterial" evidence="12">
    <location>
        <begin position="7"/>
        <end position="142"/>
    </location>
</feature>
<dbReference type="GO" id="GO:0003677">
    <property type="term" value="F:DNA binding"/>
    <property type="evidence" value="ECO:0007669"/>
    <property type="project" value="InterPro"/>
</dbReference>
<keyword evidence="11" id="KW-0175">Coiled coil</keyword>
<evidence type="ECO:0000259" key="13">
    <source>
        <dbReference type="Pfam" id="PF05698"/>
    </source>
</evidence>
<feature type="coiled-coil region" evidence="11">
    <location>
        <begin position="299"/>
        <end position="326"/>
    </location>
</feature>
<gene>
    <name evidence="14" type="ORF">ENX73_00015</name>
</gene>
<dbReference type="GO" id="GO:0006457">
    <property type="term" value="P:protein folding"/>
    <property type="evidence" value="ECO:0007669"/>
    <property type="project" value="InterPro"/>
</dbReference>
<evidence type="ECO:0000256" key="7">
    <source>
        <dbReference type="ARBA" id="ARBA00023110"/>
    </source>
</evidence>
<evidence type="ECO:0000256" key="11">
    <source>
        <dbReference type="SAM" id="Coils"/>
    </source>
</evidence>
<dbReference type="SUPFAM" id="SSF102735">
    <property type="entry name" value="Trigger factor ribosome-binding domain"/>
    <property type="match status" value="1"/>
</dbReference>
<comment type="catalytic activity">
    <reaction evidence="1">
        <text>[protein]-peptidylproline (omega=180) = [protein]-peptidylproline (omega=0)</text>
        <dbReference type="Rhea" id="RHEA:16237"/>
        <dbReference type="Rhea" id="RHEA-COMP:10747"/>
        <dbReference type="Rhea" id="RHEA-COMP:10748"/>
        <dbReference type="ChEBI" id="CHEBI:83833"/>
        <dbReference type="ChEBI" id="CHEBI:83834"/>
        <dbReference type="EC" id="5.2.1.8"/>
    </reaction>
</comment>
<evidence type="ECO:0000256" key="2">
    <source>
        <dbReference type="ARBA" id="ARBA00004496"/>
    </source>
</evidence>
<dbReference type="GO" id="GO:0005737">
    <property type="term" value="C:cytoplasm"/>
    <property type="evidence" value="ECO:0007669"/>
    <property type="project" value="UniProtKB-SubCell"/>
</dbReference>
<dbReference type="AlphaFoldDB" id="A0A7V3RDD5"/>
<dbReference type="InterPro" id="IPR027304">
    <property type="entry name" value="Trigger_fact/SurA_dom_sf"/>
</dbReference>
<comment type="similarity">
    <text evidence="3">Belongs to the FKBP-type PPIase family. Tig subfamily.</text>
</comment>
<dbReference type="InterPro" id="IPR005215">
    <property type="entry name" value="Trig_fac"/>
</dbReference>
<keyword evidence="9" id="KW-0413">Isomerase</keyword>
<dbReference type="PIRSF" id="PIRSF003095">
    <property type="entry name" value="Trigger_factor"/>
    <property type="match status" value="1"/>
</dbReference>